<dbReference type="Proteomes" id="UP001056756">
    <property type="component" value="Chromosome"/>
</dbReference>
<protein>
    <submittedName>
        <fullName evidence="3">Extracellular solute-binding protein</fullName>
    </submittedName>
</protein>
<feature type="compositionally biased region" description="Low complexity" evidence="1">
    <location>
        <begin position="29"/>
        <end position="47"/>
    </location>
</feature>
<keyword evidence="2" id="KW-0732">Signal</keyword>
<feature type="region of interest" description="Disordered" evidence="1">
    <location>
        <begin position="29"/>
        <end position="52"/>
    </location>
</feature>
<dbReference type="Gene3D" id="3.40.190.10">
    <property type="entry name" value="Periplasmic binding protein-like II"/>
    <property type="match status" value="2"/>
</dbReference>
<dbReference type="KEGG" id="plig:NAG76_11180"/>
<name>A0A9J6Z944_9BACL</name>
<dbReference type="EMBL" id="CP097899">
    <property type="protein sequence ID" value="URN92464.1"/>
    <property type="molecule type" value="Genomic_DNA"/>
</dbReference>
<sequence length="454" mass="50205">MKNKKTNWAMLLLVCTMLFLAACSNNGGTSTNNGDKNAAPTPTPAESTTKDPEPEQITLKFFTALADRANGLGKVEQDIIDQYMVEFPNVKIEVEALQDEPYKAKVKVYSSTNDLPDIMQVWGQPSFIQPLLDNNLLASLDESSFKDLDFVEGSFDGFAKDGKIYGVPRGADYLVLYYNKKMFADNNLTAPTTTEELNNVIATFRGKNINPIAINGMDGWTLPIWYDYVLQRQTGTFDTMDQGLRGEKSFTDEEFVKGAQAMLDFANAKGFADGYLTADYGAARNLFGQEQSAMYLMGNWEASLATDENFSEDFRNNVAAVPYPASDVAPASNLASWYGGGYSIAENSKHKEEASKFLNYMFQPDRWAKMIWEADAGTPAQKFEQFLTGNETALQKELVQIFNTATSSSGTPIHDSATDEFKQTVMDAHQSLLVGKITPVQFAQALEDAASKTR</sequence>
<dbReference type="SUPFAM" id="SSF53850">
    <property type="entry name" value="Periplasmic binding protein-like II"/>
    <property type="match status" value="1"/>
</dbReference>
<dbReference type="PANTHER" id="PTHR43649">
    <property type="entry name" value="ARABINOSE-BINDING PROTEIN-RELATED"/>
    <property type="match status" value="1"/>
</dbReference>
<dbReference type="AlphaFoldDB" id="A0A9J6Z944"/>
<evidence type="ECO:0000256" key="2">
    <source>
        <dbReference type="SAM" id="SignalP"/>
    </source>
</evidence>
<feature type="signal peptide" evidence="2">
    <location>
        <begin position="1"/>
        <end position="21"/>
    </location>
</feature>
<evidence type="ECO:0000313" key="3">
    <source>
        <dbReference type="EMBL" id="URN92464.1"/>
    </source>
</evidence>
<dbReference type="PROSITE" id="PS51257">
    <property type="entry name" value="PROKAR_LIPOPROTEIN"/>
    <property type="match status" value="1"/>
</dbReference>
<organism evidence="3 4">
    <name type="scientific">Candidatus Pristimantibacillus lignocellulolyticus</name>
    <dbReference type="NCBI Taxonomy" id="2994561"/>
    <lineage>
        <taxon>Bacteria</taxon>
        <taxon>Bacillati</taxon>
        <taxon>Bacillota</taxon>
        <taxon>Bacilli</taxon>
        <taxon>Bacillales</taxon>
        <taxon>Paenibacillaceae</taxon>
        <taxon>Candidatus Pristimantibacillus</taxon>
    </lineage>
</organism>
<accession>A0A9J6Z944</accession>
<reference evidence="3" key="1">
    <citation type="submission" date="2022-05" db="EMBL/GenBank/DDBJ databases">
        <title>Novel bacterial taxa in a minimal lignocellulolytic consortium and its capacity to transform plastics disclosed by genome-resolved metagenomics.</title>
        <authorList>
            <person name="Rodriguez C.A.D."/>
            <person name="Diaz-Garcia L."/>
            <person name="Herrera K."/>
            <person name="Tarazona N.A."/>
            <person name="Sproer C."/>
            <person name="Overmann J."/>
            <person name="Jimenez D.J."/>
        </authorList>
    </citation>
    <scope>NUCLEOTIDE SEQUENCE</scope>
    <source>
        <strain evidence="3">MAG5</strain>
    </source>
</reference>
<dbReference type="InterPro" id="IPR050490">
    <property type="entry name" value="Bact_solute-bd_prot1"/>
</dbReference>
<feature type="chain" id="PRO_5039907405" evidence="2">
    <location>
        <begin position="22"/>
        <end position="454"/>
    </location>
</feature>
<dbReference type="PANTHER" id="PTHR43649:SF12">
    <property type="entry name" value="DIACETYLCHITOBIOSE BINDING PROTEIN DASA"/>
    <property type="match status" value="1"/>
</dbReference>
<evidence type="ECO:0000256" key="1">
    <source>
        <dbReference type="SAM" id="MobiDB-lite"/>
    </source>
</evidence>
<dbReference type="Pfam" id="PF01547">
    <property type="entry name" value="SBP_bac_1"/>
    <property type="match status" value="1"/>
</dbReference>
<dbReference type="InterPro" id="IPR006059">
    <property type="entry name" value="SBP"/>
</dbReference>
<proteinExistence type="predicted"/>
<evidence type="ECO:0000313" key="4">
    <source>
        <dbReference type="Proteomes" id="UP001056756"/>
    </source>
</evidence>
<gene>
    <name evidence="3" type="ORF">NAG76_11180</name>
</gene>